<protein>
    <recommendedName>
        <fullName evidence="8">Nuclear pore complex protein Nup205</fullName>
    </recommendedName>
</protein>
<dbReference type="EMBL" id="JADBJN010000001">
    <property type="protein sequence ID" value="KAG5683894.1"/>
    <property type="molecule type" value="Genomic_DNA"/>
</dbReference>
<gene>
    <name evidence="6" type="ORF">PVAND_013154</name>
</gene>
<evidence type="ECO:0000256" key="5">
    <source>
        <dbReference type="SAM" id="Coils"/>
    </source>
</evidence>
<keyword evidence="4" id="KW-0539">Nucleus</keyword>
<dbReference type="PANTHER" id="PTHR31344">
    <property type="entry name" value="NUCLEAR PORE COMPLEX PROTEIN NUP205"/>
    <property type="match status" value="1"/>
</dbReference>
<dbReference type="InterPro" id="IPR021827">
    <property type="entry name" value="Nup186/Nup192/Nup205"/>
</dbReference>
<evidence type="ECO:0000313" key="6">
    <source>
        <dbReference type="EMBL" id="KAG5683894.1"/>
    </source>
</evidence>
<dbReference type="OrthoDB" id="2019644at2759"/>
<organism evidence="6 7">
    <name type="scientific">Polypedilum vanderplanki</name>
    <name type="common">Sleeping chironomid midge</name>
    <dbReference type="NCBI Taxonomy" id="319348"/>
    <lineage>
        <taxon>Eukaryota</taxon>
        <taxon>Metazoa</taxon>
        <taxon>Ecdysozoa</taxon>
        <taxon>Arthropoda</taxon>
        <taxon>Hexapoda</taxon>
        <taxon>Insecta</taxon>
        <taxon>Pterygota</taxon>
        <taxon>Neoptera</taxon>
        <taxon>Endopterygota</taxon>
        <taxon>Diptera</taxon>
        <taxon>Nematocera</taxon>
        <taxon>Chironomoidea</taxon>
        <taxon>Chironomidae</taxon>
        <taxon>Chironominae</taxon>
        <taxon>Polypedilum</taxon>
        <taxon>Polypedilum</taxon>
    </lineage>
</organism>
<keyword evidence="3" id="KW-0813">Transport</keyword>
<name>A0A9J6CQK7_POLVA</name>
<dbReference type="GO" id="GO:0006999">
    <property type="term" value="P:nuclear pore organization"/>
    <property type="evidence" value="ECO:0007669"/>
    <property type="project" value="TreeGrafter"/>
</dbReference>
<dbReference type="GO" id="GO:0017056">
    <property type="term" value="F:structural constituent of nuclear pore"/>
    <property type="evidence" value="ECO:0007669"/>
    <property type="project" value="TreeGrafter"/>
</dbReference>
<feature type="coiled-coil region" evidence="5">
    <location>
        <begin position="1714"/>
        <end position="1746"/>
    </location>
</feature>
<comment type="caution">
    <text evidence="6">The sequence shown here is derived from an EMBL/GenBank/DDBJ whole genome shotgun (WGS) entry which is preliminary data.</text>
</comment>
<evidence type="ECO:0000256" key="1">
    <source>
        <dbReference type="ARBA" id="ARBA00004123"/>
    </source>
</evidence>
<evidence type="ECO:0000256" key="4">
    <source>
        <dbReference type="ARBA" id="ARBA00023242"/>
    </source>
</evidence>
<keyword evidence="5" id="KW-0175">Coiled coil</keyword>
<accession>A0A9J6CQK7</accession>
<keyword evidence="7" id="KW-1185">Reference proteome</keyword>
<proteinExistence type="inferred from homology"/>
<evidence type="ECO:0008006" key="8">
    <source>
        <dbReference type="Google" id="ProtNLM"/>
    </source>
</evidence>
<dbReference type="PANTHER" id="PTHR31344:SF0">
    <property type="entry name" value="NUCLEAR PORE COMPLEX PROTEIN NUP205"/>
    <property type="match status" value="1"/>
</dbReference>
<evidence type="ECO:0000256" key="3">
    <source>
        <dbReference type="ARBA" id="ARBA00022448"/>
    </source>
</evidence>
<reference evidence="6" key="1">
    <citation type="submission" date="2021-03" db="EMBL/GenBank/DDBJ databases">
        <title>Chromosome level genome of the anhydrobiotic midge Polypedilum vanderplanki.</title>
        <authorList>
            <person name="Yoshida Y."/>
            <person name="Kikawada T."/>
            <person name="Gusev O."/>
        </authorList>
    </citation>
    <scope>NUCLEOTIDE SEQUENCE</scope>
    <source>
        <strain evidence="6">NIAS01</strain>
        <tissue evidence="6">Whole body or cell culture</tissue>
    </source>
</reference>
<evidence type="ECO:0000256" key="2">
    <source>
        <dbReference type="ARBA" id="ARBA00005892"/>
    </source>
</evidence>
<dbReference type="GO" id="GO:0044611">
    <property type="term" value="C:nuclear pore inner ring"/>
    <property type="evidence" value="ECO:0007669"/>
    <property type="project" value="TreeGrafter"/>
</dbReference>
<dbReference type="Proteomes" id="UP001107558">
    <property type="component" value="Chromosome 1"/>
</dbReference>
<comment type="subcellular location">
    <subcellularLocation>
        <location evidence="1">Nucleus</location>
    </subcellularLocation>
</comment>
<evidence type="ECO:0000313" key="7">
    <source>
        <dbReference type="Proteomes" id="UP001107558"/>
    </source>
</evidence>
<comment type="similarity">
    <text evidence="2">Belongs to the NUP186/NUP192/NUP205 family.</text>
</comment>
<sequence length="1956" mass="221235">MAEVTVDDLWTPFKQLYHQIQTFLVSNDKDVSLASFEALLRKNKQNFSSFLINPPKNEGSRKEIMQGVTHGITLPTLGSTTLSKDLVDETIILSDMYNLNEFIALELLTTAQQQMPQYPGLPRGLVAILLYYDGRKTLTSALKDLMQARLGVSWCTDNVSLDLIQLITTYTDSLVSEGILKKIIELLKSLDISKELDLLTKNRALGPPKHHRMVLDLFDEIRQNLASIIFNYAAQSGLPKDVTLSLIQYLKKSKLSGARGEIGDVTTTLMMALFYALDLSIIHRREDGEEVVRRLPIINDESFFDDVMQELLINEDASDVTEKWECPGLRALAIFALGLACGTLKMAPQNLYPSAQQLVEKDEELIDFAIHLKVFDFLNFTFLENSIIFRTEFFYRRLHILFTDFIEIMHTKVTELRARADETARTVQNYQQQGLEPPSNIDNNFGNLLCAIGKFYENDRLNLQLSLEYWGPMEHSGTYHRTSSRSVCLFKFMRLAGDLLPQTLFIPYLKMLAGLSGNPQAARNAFNLLKQGNGTAGTASVSWDHFFASLARYYQTLRSEQHPGTDTVYRSRLYSRAISPQEIAGLQAVLQVIRIVATHDEVARIALCEQPNYSPIPIMLGLVSCSIVIPLKANLVAALAALGRSSETAIQLWNALETSQIICTVPSVSNFGNRGIESELEEIEARNESYPLTKAVLDLLYTISSVIIPKNLGAGTRKTGLDPYIVFIIETVFLKFYNRNYKDSQEKWEVAEKCLQICDMFMRIYETSPSDFPNSLGSNDENSPPGFHIMLQLHTKSEFLRLILHLIDEACVMLDTYSPFAGKKQLENTIFYGLNIISMGLEKQNIFFDAHFSANSPILMTGCSKLLLDVNPRTGRSDHMLNITKMVTYNSWLPRQALLAIKILHYIVAQPNVNNQILGILTSNERIKMEIRQGFVECLENEVDIDSDPEASFLLEIEIKEEIISLLNDTLPQSAPNIAHYLLGFDISKDIKLSNLQQPGILDFPSTCSKSLITILDQYLEYVKSHTSVPEPRLKLIESAYGLVYSLCFNFKTSEVFMRFLRSSGDFLCRHVTELPFTNDNSPHVLNQMTALLKSVAIELKLTAEKNQLSHFSNMCKILGLLSNTNYSDNVQVELAHFQQTVIGMDAMQMSQKKNKASKMLCELLDCPEFELKPLDRPKWDHFDNSLMNNLFANCETIVSSGVKLIDVKKVHAILREELNSVQSTIAAGQRQYILQDIESIMLYALQANRQKMVINSNVKFLEAWSQVTEIIFSVQQPLIFSNEVKRNLIIEILEVLLKKVVPAQVAQIIPELSNLASSTVLLLLMNLRAASLKKIESHLSDSRDSTFFGNQTSISHDHTITSPTKSNSSHLKYIFRNIIEWIIISGSSGSQKLRMNLYAALLNFIYIIKGENDKDKNTIDEPKEEFYVSRLDRTIMKRKYNEDDDASSRIEMAVEILQSFGDKLIDILCHDSTGGHDVVKMLALANVNLLLDIDTMTQFINFISTRGYLAHIIDSLLKTDHKLQRILDNKPENLKALYVYESKMAMLSRFAASYVGAELLLENRVIGILSQMKVFDLHPDFQISSMMDTSENSFIPPISHRYQQLLFPALSLCDVILITLGPENQSVITQITHFLLSHSDIVEIVLRAGTPSISLGLLKELSGLTGLIARASNQSISELMDPSGNHDIGAHLYRLQKLMMALFPRFTLTNPNLKEAQRIFGNMQAENEETEKQRAERTLTFLQVAANISLYARNCIANHSVDHRTTKVLFSINTETISSGHESATATSSPDLSIVVTQLKSCVEFYNREKLTYDTLLRQKNNLPTISLDVNIAQQQQHLSDKLAAKNEELKLCVFTLENCLYLLWSHLDYYMLRAITPALQLNGFSYGIGNDVTPEVRTMRITNEEIAKLKHNLVTVFSETFSKQLLSTQETQTSNFIDVLLRRIKRLIQFVPVD</sequence>
<dbReference type="Pfam" id="PF11894">
    <property type="entry name" value="Nup192"/>
    <property type="match status" value="1"/>
</dbReference>